<dbReference type="Gene3D" id="1.25.40.20">
    <property type="entry name" value="Ankyrin repeat-containing domain"/>
    <property type="match status" value="6"/>
</dbReference>
<accession>A0AAV7J814</accession>
<feature type="repeat" description="ANK" evidence="3">
    <location>
        <begin position="595"/>
        <end position="627"/>
    </location>
</feature>
<gene>
    <name evidence="5" type="ORF">KQX54_011323</name>
</gene>
<feature type="repeat" description="ANK" evidence="3">
    <location>
        <begin position="211"/>
        <end position="243"/>
    </location>
</feature>
<dbReference type="PANTHER" id="PTHR24198">
    <property type="entry name" value="ANKYRIN REPEAT AND PROTEIN KINASE DOMAIN-CONTAINING PROTEIN"/>
    <property type="match status" value="1"/>
</dbReference>
<keyword evidence="1" id="KW-0677">Repeat</keyword>
<dbReference type="Pfam" id="PF13637">
    <property type="entry name" value="Ank_4"/>
    <property type="match status" value="1"/>
</dbReference>
<dbReference type="InterPro" id="IPR002110">
    <property type="entry name" value="Ankyrin_rpt"/>
</dbReference>
<feature type="repeat" description="ANK" evidence="3">
    <location>
        <begin position="807"/>
        <end position="842"/>
    </location>
</feature>
<dbReference type="AlphaFoldDB" id="A0AAV7J814"/>
<dbReference type="Proteomes" id="UP000826195">
    <property type="component" value="Unassembled WGS sequence"/>
</dbReference>
<keyword evidence="6" id="KW-1185">Reference proteome</keyword>
<feature type="repeat" description="ANK" evidence="3">
    <location>
        <begin position="1036"/>
        <end position="1068"/>
    </location>
</feature>
<dbReference type="PROSITE" id="PS50088">
    <property type="entry name" value="ANK_REPEAT"/>
    <property type="match status" value="21"/>
</dbReference>
<organism evidence="5 6">
    <name type="scientific">Cotesia glomerata</name>
    <name type="common">Lepidopteran parasitic wasp</name>
    <name type="synonym">Apanteles glomeratus</name>
    <dbReference type="NCBI Taxonomy" id="32391"/>
    <lineage>
        <taxon>Eukaryota</taxon>
        <taxon>Metazoa</taxon>
        <taxon>Ecdysozoa</taxon>
        <taxon>Arthropoda</taxon>
        <taxon>Hexapoda</taxon>
        <taxon>Insecta</taxon>
        <taxon>Pterygota</taxon>
        <taxon>Neoptera</taxon>
        <taxon>Endopterygota</taxon>
        <taxon>Hymenoptera</taxon>
        <taxon>Apocrita</taxon>
        <taxon>Ichneumonoidea</taxon>
        <taxon>Braconidae</taxon>
        <taxon>Microgastrinae</taxon>
        <taxon>Cotesia</taxon>
    </lineage>
</organism>
<feature type="repeat" description="ANK" evidence="3">
    <location>
        <begin position="1106"/>
        <end position="1138"/>
    </location>
</feature>
<feature type="repeat" description="ANK" evidence="3">
    <location>
        <begin position="247"/>
        <end position="279"/>
    </location>
</feature>
<proteinExistence type="predicted"/>
<evidence type="ECO:0000313" key="6">
    <source>
        <dbReference type="Proteomes" id="UP000826195"/>
    </source>
</evidence>
<feature type="repeat" description="ANK" evidence="3">
    <location>
        <begin position="1008"/>
        <end position="1035"/>
    </location>
</feature>
<feature type="repeat" description="ANK" evidence="3">
    <location>
        <begin position="1182"/>
        <end position="1214"/>
    </location>
</feature>
<dbReference type="EMBL" id="JAHXZJ010000001">
    <property type="protein sequence ID" value="KAH0567651.1"/>
    <property type="molecule type" value="Genomic_DNA"/>
</dbReference>
<feature type="repeat" description="ANK" evidence="3">
    <location>
        <begin position="459"/>
        <end position="491"/>
    </location>
</feature>
<feature type="repeat" description="ANK" evidence="3">
    <location>
        <begin position="423"/>
        <end position="458"/>
    </location>
</feature>
<feature type="repeat" description="ANK" evidence="3">
    <location>
        <begin position="741"/>
        <end position="773"/>
    </location>
</feature>
<feature type="compositionally biased region" description="Basic and acidic residues" evidence="4">
    <location>
        <begin position="920"/>
        <end position="930"/>
    </location>
</feature>
<dbReference type="PRINTS" id="PR01415">
    <property type="entry name" value="ANKYRIN"/>
</dbReference>
<evidence type="ECO:0000313" key="5">
    <source>
        <dbReference type="EMBL" id="KAH0567651.1"/>
    </source>
</evidence>
<reference evidence="5 6" key="1">
    <citation type="journal article" date="2021" name="J. Hered.">
        <title>A chromosome-level genome assembly of the parasitoid wasp, Cotesia glomerata (Hymenoptera: Braconidae).</title>
        <authorList>
            <person name="Pinto B.J."/>
            <person name="Weis J.J."/>
            <person name="Gamble T."/>
            <person name="Ode P.J."/>
            <person name="Paul R."/>
            <person name="Zaspel J.M."/>
        </authorList>
    </citation>
    <scope>NUCLEOTIDE SEQUENCE [LARGE SCALE GENOMIC DNA]</scope>
    <source>
        <strain evidence="5">CgM1</strain>
    </source>
</reference>
<feature type="repeat" description="ANK" evidence="3">
    <location>
        <begin position="388"/>
        <end position="420"/>
    </location>
</feature>
<dbReference type="SUPFAM" id="SSF48403">
    <property type="entry name" value="Ankyrin repeat"/>
    <property type="match status" value="5"/>
</dbReference>
<evidence type="ECO:0000256" key="2">
    <source>
        <dbReference type="ARBA" id="ARBA00023043"/>
    </source>
</evidence>
<feature type="repeat" description="ANK" evidence="3">
    <location>
        <begin position="843"/>
        <end position="875"/>
    </location>
</feature>
<dbReference type="Pfam" id="PF13857">
    <property type="entry name" value="Ank_5"/>
    <property type="match status" value="1"/>
</dbReference>
<feature type="repeat" description="ANK" evidence="3">
    <location>
        <begin position="178"/>
        <end position="210"/>
    </location>
</feature>
<comment type="caution">
    <text evidence="5">The sequence shown here is derived from an EMBL/GenBank/DDBJ whole genome shotgun (WGS) entry which is preliminary data.</text>
</comment>
<feature type="repeat" description="ANK" evidence="3">
    <location>
        <begin position="140"/>
        <end position="172"/>
    </location>
</feature>
<evidence type="ECO:0008006" key="7">
    <source>
        <dbReference type="Google" id="ProtNLM"/>
    </source>
</evidence>
<dbReference type="Pfam" id="PF12796">
    <property type="entry name" value="Ank_2"/>
    <property type="match status" value="9"/>
</dbReference>
<dbReference type="PROSITE" id="PS50297">
    <property type="entry name" value="ANK_REP_REGION"/>
    <property type="match status" value="19"/>
</dbReference>
<feature type="compositionally biased region" description="Acidic residues" evidence="4">
    <location>
        <begin position="931"/>
        <end position="955"/>
    </location>
</feature>
<keyword evidence="2 3" id="KW-0040">ANK repeat</keyword>
<sequence length="1247" mass="140397">MAGCDSTIRRIIQALEKRNSEEAKKLLRQSVERASNPWVEGYPILCYVLQQKNREFAKYLLDNNTRVNGKCYKSEGWPLYFAVTNGDLEITKLLLEKGANPNNSNKEMKTALFYAIEANNIEMVELLLKNKAHINIYNKSFHTPLTLAITKGYVEITKKLVEYKANVNLKVDHNRYETEQSPLNYAISSENPQIVDLLLKNGANMNVKDRYKKTPFQEAIEYGNLDIIKCFIKHGANVNDIFNEDKENCSPLYTALCNTSHEVVELLIKAGANVNGGKKDSEVPLHAAVIKGNLKIVKSLLELGAKVNYTSNSTKKKGYTSLHYASEKHVKKPFHISEFYMNNSSSDDTSSNNSMSEESSPKDSLSSDALLVEFLISKGANVNAKDAKGKTPLYCAIKKSNIEIIKCLLKHGADLNTMYDSHYGYTPLHYACEIYNDSNHEVVALLLENGANINARAKNNYLPIHVAIKNERDKIVDLLLRKGVSPDTSFNARKSLLFVAARRNDHSLKIVKTILKYKPNLQNKSNINIFLLAVKKHRNNVVKLFLEYGFRMRPKDIKNHEFIHAAFQNGHTAIINDILQYSTDINMKYDLKNNKGFTLLHSAVFCKNIEAIKSLVKHGVDLSVKDSNGQTAIFYAVQKSNLTIVEHLLVEMNKTLLSILPGLLSEAIRSRYKEMIELIIQYSVNLDTIDEDGYPPLYYTTLKWSDEWNKKVHYYPQNIKKDKIAELLLSKGANPNILTKEGKSILHCATVNEESSVVEKLLLHNANPNLSNNNQFIPLHAAVKHQYSNIVELLMNHKANVNAANSFGRTALHEAAAVAKNDMLRNIEILIKYKAEINCVDIDGMTPLHIAAKLDNAEVVKLLLKNKANVNAKSLNGKTPLHFASERGSQFCIKDLLRFGANVNIKDMLNCTPLEHALESARSQEERGEIPVDDLFPEENSDSEDDDDDDDDDDEECFDPGYDIYAADSVVEILKQYIQLRLTKKKYLLLTNHNNVFSTSDPRLNPLLHYAVKIGNLSIVKLLLERGADINAEESNGVTVLHVAVSHQHLSIVQWLLRKGALANLKCNLPDRAGYTPLHLACEITNCEFAKILIDYQADVNCSSVDNVQPIHIAVLYENEKIICLLLSHGANINSRYYPGPNIYSNYFYPPTLLSYAVQTKNLNVAVLLIKYGASIYSQDNEGKTLLMYAVENNDTDIVKLLLSNGAVMNDCDNIGRTAINFLSCNETSCKYNSLKSERKFKTNSFP</sequence>
<dbReference type="InterPro" id="IPR036770">
    <property type="entry name" value="Ankyrin_rpt-contain_sf"/>
</dbReference>
<dbReference type="PANTHER" id="PTHR24198:SF165">
    <property type="entry name" value="ANKYRIN REPEAT-CONTAINING PROTEIN-RELATED"/>
    <property type="match status" value="1"/>
</dbReference>
<name>A0AAV7J814_COTGL</name>
<feature type="repeat" description="ANK" evidence="3">
    <location>
        <begin position="280"/>
        <end position="312"/>
    </location>
</feature>
<protein>
    <recommendedName>
        <fullName evidence="7">Ankyrin-3</fullName>
    </recommendedName>
</protein>
<feature type="repeat" description="ANK" evidence="3">
    <location>
        <begin position="876"/>
        <end position="908"/>
    </location>
</feature>
<feature type="repeat" description="ANK" evidence="3">
    <location>
        <begin position="78"/>
        <end position="106"/>
    </location>
</feature>
<evidence type="ECO:0000256" key="4">
    <source>
        <dbReference type="SAM" id="MobiDB-lite"/>
    </source>
</evidence>
<evidence type="ECO:0000256" key="1">
    <source>
        <dbReference type="ARBA" id="ARBA00022737"/>
    </source>
</evidence>
<feature type="repeat" description="ANK" evidence="3">
    <location>
        <begin position="1073"/>
        <end position="1105"/>
    </location>
</feature>
<feature type="region of interest" description="Disordered" evidence="4">
    <location>
        <begin position="920"/>
        <end position="955"/>
    </location>
</feature>
<feature type="repeat" description="ANK" evidence="3">
    <location>
        <begin position="107"/>
        <end position="139"/>
    </location>
</feature>
<feature type="repeat" description="ANK" evidence="3">
    <location>
        <begin position="774"/>
        <end position="806"/>
    </location>
</feature>
<dbReference type="SMART" id="SM00248">
    <property type="entry name" value="ANK"/>
    <property type="match status" value="30"/>
</dbReference>
<evidence type="ECO:0000256" key="3">
    <source>
        <dbReference type="PROSITE-ProRule" id="PRU00023"/>
    </source>
</evidence>
<feature type="region of interest" description="Disordered" evidence="4">
    <location>
        <begin position="345"/>
        <end position="364"/>
    </location>
</feature>